<organism evidence="4 5">
    <name type="scientific">Owenia fusiformis</name>
    <name type="common">Polychaete worm</name>
    <dbReference type="NCBI Taxonomy" id="6347"/>
    <lineage>
        <taxon>Eukaryota</taxon>
        <taxon>Metazoa</taxon>
        <taxon>Spiralia</taxon>
        <taxon>Lophotrochozoa</taxon>
        <taxon>Annelida</taxon>
        <taxon>Polychaeta</taxon>
        <taxon>Sedentaria</taxon>
        <taxon>Canalipalpata</taxon>
        <taxon>Sabellida</taxon>
        <taxon>Oweniida</taxon>
        <taxon>Oweniidae</taxon>
        <taxon>Owenia</taxon>
    </lineage>
</organism>
<evidence type="ECO:0000313" key="4">
    <source>
        <dbReference type="EMBL" id="CAH1776766.1"/>
    </source>
</evidence>
<evidence type="ECO:0000256" key="3">
    <source>
        <dbReference type="ARBA" id="ARBA00022679"/>
    </source>
</evidence>
<dbReference type="SUPFAM" id="SSF52833">
    <property type="entry name" value="Thioredoxin-like"/>
    <property type="match status" value="1"/>
</dbReference>
<dbReference type="PANTHER" id="PTHR43917:SF8">
    <property type="entry name" value="GH16740P-RELATED"/>
    <property type="match status" value="1"/>
</dbReference>
<comment type="caution">
    <text evidence="4">The sequence shown here is derived from an EMBL/GenBank/DDBJ whole genome shotgun (WGS) entry which is preliminary data.</text>
</comment>
<evidence type="ECO:0000256" key="2">
    <source>
        <dbReference type="ARBA" id="ARBA00022490"/>
    </source>
</evidence>
<keyword evidence="2" id="KW-0963">Cytoplasm</keyword>
<dbReference type="InterPro" id="IPR004046">
    <property type="entry name" value="GST_C"/>
</dbReference>
<evidence type="ECO:0000313" key="5">
    <source>
        <dbReference type="Proteomes" id="UP000749559"/>
    </source>
</evidence>
<dbReference type="InterPro" id="IPR051369">
    <property type="entry name" value="GST_Theta"/>
</dbReference>
<dbReference type="InterPro" id="IPR040079">
    <property type="entry name" value="Glutathione_S-Trfase"/>
</dbReference>
<dbReference type="Proteomes" id="UP000749559">
    <property type="component" value="Unassembled WGS sequence"/>
</dbReference>
<sequence length="231" mass="25944">MAPIKLHGDFLSQPVRAVGLMLKANSIDFDFVSVPLVPVRTTRTEEYAAVNPFKTVPTLEVEGLMNICESSAALQYLAELEGIPEHWYPRSGKGRALVNTYLAWHGPSMRKNASGYFVTSFVGPAFFNLTFTEDQVKEARVGFEAMLDQLENIWLRETSYLAGNDITIADLQCVTELNQVGTTGYDMVKNRPKLAGWIQRVEAKLQPHFDAMCKEPFGKLEEAFKKFNEAK</sequence>
<dbReference type="PROSITE" id="PS50405">
    <property type="entry name" value="GST_CTER"/>
    <property type="match status" value="1"/>
</dbReference>
<keyword evidence="3" id="KW-0808">Transferase</keyword>
<accession>A0A8J1TF83</accession>
<dbReference type="GO" id="GO:0004364">
    <property type="term" value="F:glutathione transferase activity"/>
    <property type="evidence" value="ECO:0007669"/>
    <property type="project" value="TreeGrafter"/>
</dbReference>
<name>A0A8J1TF83_OWEFU</name>
<dbReference type="GO" id="GO:0006749">
    <property type="term" value="P:glutathione metabolic process"/>
    <property type="evidence" value="ECO:0007669"/>
    <property type="project" value="TreeGrafter"/>
</dbReference>
<dbReference type="SFLD" id="SFLDG00358">
    <property type="entry name" value="Main_(cytGST)"/>
    <property type="match status" value="1"/>
</dbReference>
<dbReference type="PANTHER" id="PTHR43917">
    <property type="match status" value="1"/>
</dbReference>
<dbReference type="PROSITE" id="PS50404">
    <property type="entry name" value="GST_NTER"/>
    <property type="match status" value="1"/>
</dbReference>
<dbReference type="InterPro" id="IPR036249">
    <property type="entry name" value="Thioredoxin-like_sf"/>
</dbReference>
<dbReference type="Gene3D" id="1.20.1050.10">
    <property type="match status" value="1"/>
</dbReference>
<dbReference type="SFLD" id="SFLDS00019">
    <property type="entry name" value="Glutathione_Transferase_(cytos"/>
    <property type="match status" value="1"/>
</dbReference>
<dbReference type="InterPro" id="IPR004045">
    <property type="entry name" value="Glutathione_S-Trfase_N"/>
</dbReference>
<dbReference type="Pfam" id="PF00043">
    <property type="entry name" value="GST_C"/>
    <property type="match status" value="1"/>
</dbReference>
<reference evidence="4" key="1">
    <citation type="submission" date="2022-03" db="EMBL/GenBank/DDBJ databases">
        <authorList>
            <person name="Martin C."/>
        </authorList>
    </citation>
    <scope>NUCLEOTIDE SEQUENCE</scope>
</reference>
<comment type="subcellular location">
    <subcellularLocation>
        <location evidence="1">Cytoplasm</location>
    </subcellularLocation>
</comment>
<dbReference type="Pfam" id="PF13409">
    <property type="entry name" value="GST_N_2"/>
    <property type="match status" value="1"/>
</dbReference>
<dbReference type="EMBL" id="CAIIXF020000002">
    <property type="protein sequence ID" value="CAH1776766.1"/>
    <property type="molecule type" value="Genomic_DNA"/>
</dbReference>
<dbReference type="InterPro" id="IPR010987">
    <property type="entry name" value="Glutathione-S-Trfase_C-like"/>
</dbReference>
<proteinExistence type="predicted"/>
<dbReference type="GO" id="GO:0005737">
    <property type="term" value="C:cytoplasm"/>
    <property type="evidence" value="ECO:0007669"/>
    <property type="project" value="UniProtKB-SubCell"/>
</dbReference>
<dbReference type="FunFam" id="1.20.1050.10:FF:000039">
    <property type="entry name" value="Glutathione S-transferase theta-1"/>
    <property type="match status" value="1"/>
</dbReference>
<protein>
    <submittedName>
        <fullName evidence="4">Uncharacterized protein</fullName>
    </submittedName>
</protein>
<dbReference type="SUPFAM" id="SSF47616">
    <property type="entry name" value="GST C-terminal domain-like"/>
    <property type="match status" value="1"/>
</dbReference>
<gene>
    <name evidence="4" type="ORF">OFUS_LOCUS3903</name>
</gene>
<dbReference type="Gene3D" id="3.40.30.10">
    <property type="entry name" value="Glutaredoxin"/>
    <property type="match status" value="1"/>
</dbReference>
<dbReference type="AlphaFoldDB" id="A0A8J1TF83"/>
<keyword evidence="5" id="KW-1185">Reference proteome</keyword>
<evidence type="ECO:0000256" key="1">
    <source>
        <dbReference type="ARBA" id="ARBA00004496"/>
    </source>
</evidence>
<dbReference type="InterPro" id="IPR036282">
    <property type="entry name" value="Glutathione-S-Trfase_C_sf"/>
</dbReference>